<dbReference type="InterPro" id="IPR019734">
    <property type="entry name" value="TPR_rpt"/>
</dbReference>
<accession>A0A1I2DMF9</accession>
<dbReference type="Pfam" id="PF13374">
    <property type="entry name" value="TPR_10"/>
    <property type="match status" value="1"/>
</dbReference>
<feature type="domain" description="CHAT" evidence="2">
    <location>
        <begin position="202"/>
        <end position="366"/>
    </location>
</feature>
<keyword evidence="1" id="KW-0802">TPR repeat</keyword>
<dbReference type="SUPFAM" id="SSF52540">
    <property type="entry name" value="P-loop containing nucleoside triphosphate hydrolases"/>
    <property type="match status" value="1"/>
</dbReference>
<dbReference type="InterPro" id="IPR011990">
    <property type="entry name" value="TPR-like_helical_dom_sf"/>
</dbReference>
<dbReference type="Pfam" id="PF13424">
    <property type="entry name" value="TPR_12"/>
    <property type="match status" value="1"/>
</dbReference>
<reference evidence="3 4" key="1">
    <citation type="submission" date="2016-10" db="EMBL/GenBank/DDBJ databases">
        <authorList>
            <person name="de Groot N.N."/>
        </authorList>
    </citation>
    <scope>NUCLEOTIDE SEQUENCE [LARGE SCALE GENOMIC DNA]</scope>
    <source>
        <strain evidence="3 4">CGMCC 4.3510</strain>
    </source>
</reference>
<dbReference type="Pfam" id="PF12770">
    <property type="entry name" value="CHAT"/>
    <property type="match status" value="1"/>
</dbReference>
<dbReference type="SMART" id="SM00028">
    <property type="entry name" value="TPR"/>
    <property type="match status" value="3"/>
</dbReference>
<dbReference type="STRING" id="380248.SAMN05216251_105301"/>
<proteinExistence type="predicted"/>
<feature type="repeat" description="TPR" evidence="1">
    <location>
        <begin position="942"/>
        <end position="975"/>
    </location>
</feature>
<evidence type="ECO:0000313" key="3">
    <source>
        <dbReference type="EMBL" id="SFE81676.1"/>
    </source>
</evidence>
<dbReference type="PROSITE" id="PS50005">
    <property type="entry name" value="TPR"/>
    <property type="match status" value="2"/>
</dbReference>
<dbReference type="InterPro" id="IPR024983">
    <property type="entry name" value="CHAT_dom"/>
</dbReference>
<dbReference type="Gene3D" id="1.25.40.10">
    <property type="entry name" value="Tetratricopeptide repeat domain"/>
    <property type="match status" value="1"/>
</dbReference>
<dbReference type="PANTHER" id="PTHR47691">
    <property type="entry name" value="REGULATOR-RELATED"/>
    <property type="match status" value="1"/>
</dbReference>
<dbReference type="Proteomes" id="UP000199323">
    <property type="component" value="Unassembled WGS sequence"/>
</dbReference>
<dbReference type="InterPro" id="IPR027417">
    <property type="entry name" value="P-loop_NTPase"/>
</dbReference>
<dbReference type="SUPFAM" id="SSF48452">
    <property type="entry name" value="TPR-like"/>
    <property type="match status" value="1"/>
</dbReference>
<keyword evidence="4" id="KW-1185">Reference proteome</keyword>
<evidence type="ECO:0000313" key="4">
    <source>
        <dbReference type="Proteomes" id="UP000199323"/>
    </source>
</evidence>
<protein>
    <submittedName>
        <fullName evidence="3">Tetratricopeptide repeat-containing protein</fullName>
    </submittedName>
</protein>
<dbReference type="PANTHER" id="PTHR47691:SF3">
    <property type="entry name" value="HTH-TYPE TRANSCRIPTIONAL REGULATOR RV0890C-RELATED"/>
    <property type="match status" value="1"/>
</dbReference>
<organism evidence="3 4">
    <name type="scientific">Actinacidiphila alni</name>
    <dbReference type="NCBI Taxonomy" id="380248"/>
    <lineage>
        <taxon>Bacteria</taxon>
        <taxon>Bacillati</taxon>
        <taxon>Actinomycetota</taxon>
        <taxon>Actinomycetes</taxon>
        <taxon>Kitasatosporales</taxon>
        <taxon>Streptomycetaceae</taxon>
        <taxon>Actinacidiphila</taxon>
    </lineage>
</organism>
<sequence length="1051" mass="114980">MAEQRVEQPVERLLVDLRDDGLVQVSSWPAGERLPRPVGDPVPLVWPLPDEELVDLRWYLERYLRLPTAVYGERGERVAAELPRWGEAIFSSVFGDGPAREAYTAARARGGPVEITLLSKSPEQLGRPWELMAAPGRGVPVALDGVALTRSLQSGGMAEVFDAPGTRLRVLMVISRPGGTDDVGYQMIARPLLRRLEAVRGKVELVVLRPPTLKRLREVLADARAAGEPFQVVHFDGHGVFGMTPAASGPGGWGTHMYAGPGPQGMLAFEKPGGGSDLVEAGRVAQVLAEAKVPLVVLNACQSAQVGAQVEASVATRLLAEGCASVVAMAYSVYAVAAAEFMTAFYERLFAGEPVTDAVRAGRAQLVLNALRPSLKGMLPLADWMIPVLYTRGETRFPELRSARESGDIGAILTRIREASEGGADRGRDLEPVGEFVGRDADFYTLDVAARLQHVVVVHGPGGTGKSELAKAFGRWWRDTGGVEQPELVLWHSFEPGVASFGLDGVVTSIGLRVFGPDFAVLDTEQRQSAVEELLAEHRLLLLWDNFESVREMPDPGRATPPLSASEQDRMRAFLARVAARSKSAIVITSRTPEAWLGAAIRRVPLAGLTRDDATAYAEQLLAPYPDAHRHRQSPAFADLMDWLDGHPLSMKLTLPRLSTTTARHLLDALQGLTALPDDDDADDRHTSLAASIAYSFQHLSADDQQSLTILSLFHDIADADVLGIFSGIEEVPERFRGRSVAQWTGLLGRAARLGLVTPLGGGMFRLHPALPAHLTTHWITLTPDTHTEEHTAALRALVSAFAAFSVWLKRQISGGDAQLAFALVAYQQRMLGAMLGHALTSHQWEEAGAIIRPLNDYWDAQGLTQEAQSWTDRIRTATEPPDGTPPDLNTPAGSLWMFVTGAQANRQHAAGQLDRAETTYQTILRALLQQKSSPYQRASIAFIYHQFGMVAQARGRLEEAEDWYRQSLTIEEDLGNRPGMAITYHQLGWLAQARGRLEEAEDWYRQSLTISEDLGNRPHMASTYHQLGITAQARGRLEQAEDWYRQSLTI</sequence>
<feature type="non-terminal residue" evidence="3">
    <location>
        <position position="1051"/>
    </location>
</feature>
<evidence type="ECO:0000256" key="1">
    <source>
        <dbReference type="PROSITE-ProRule" id="PRU00339"/>
    </source>
</evidence>
<gene>
    <name evidence="3" type="ORF">SAMN05216251_105301</name>
</gene>
<dbReference type="EMBL" id="FONG01000005">
    <property type="protein sequence ID" value="SFE81676.1"/>
    <property type="molecule type" value="Genomic_DNA"/>
</dbReference>
<evidence type="ECO:0000259" key="2">
    <source>
        <dbReference type="Pfam" id="PF12770"/>
    </source>
</evidence>
<dbReference type="AlphaFoldDB" id="A0A1I2DMF9"/>
<feature type="repeat" description="TPR" evidence="1">
    <location>
        <begin position="982"/>
        <end position="1015"/>
    </location>
</feature>
<dbReference type="PROSITE" id="PS50293">
    <property type="entry name" value="TPR_REGION"/>
    <property type="match status" value="1"/>
</dbReference>
<dbReference type="Gene3D" id="3.40.50.300">
    <property type="entry name" value="P-loop containing nucleotide triphosphate hydrolases"/>
    <property type="match status" value="1"/>
</dbReference>
<dbReference type="OrthoDB" id="135224at2"/>
<name>A0A1I2DMF9_9ACTN</name>